<feature type="domain" description="KAP NTPase" evidence="1">
    <location>
        <begin position="27"/>
        <end position="314"/>
    </location>
</feature>
<organism evidence="2 3">
    <name type="scientific">Microbacterium proteolyticum</name>
    <dbReference type="NCBI Taxonomy" id="1572644"/>
    <lineage>
        <taxon>Bacteria</taxon>
        <taxon>Bacillati</taxon>
        <taxon>Actinomycetota</taxon>
        <taxon>Actinomycetes</taxon>
        <taxon>Micrococcales</taxon>
        <taxon>Microbacteriaceae</taxon>
        <taxon>Microbacterium</taxon>
    </lineage>
</organism>
<name>A0A7W5CLR2_9MICO</name>
<evidence type="ECO:0000313" key="3">
    <source>
        <dbReference type="Proteomes" id="UP000543579"/>
    </source>
</evidence>
<proteinExistence type="predicted"/>
<dbReference type="InterPro" id="IPR027417">
    <property type="entry name" value="P-loop_NTPase"/>
</dbReference>
<reference evidence="2 3" key="1">
    <citation type="submission" date="2020-08" db="EMBL/GenBank/DDBJ databases">
        <title>Genomic Encyclopedia of Type Strains, Phase III (KMG-III): the genomes of soil and plant-associated and newly described type strains.</title>
        <authorList>
            <person name="Whitman W."/>
        </authorList>
    </citation>
    <scope>NUCLEOTIDE SEQUENCE [LARGE SCALE GENOMIC DNA]</scope>
    <source>
        <strain evidence="2 3">CECT 8356</strain>
    </source>
</reference>
<dbReference type="SUPFAM" id="SSF52540">
    <property type="entry name" value="P-loop containing nucleoside triphosphate hydrolases"/>
    <property type="match status" value="1"/>
</dbReference>
<evidence type="ECO:0000313" key="2">
    <source>
        <dbReference type="EMBL" id="MBB3159229.1"/>
    </source>
</evidence>
<evidence type="ECO:0000259" key="1">
    <source>
        <dbReference type="Pfam" id="PF07693"/>
    </source>
</evidence>
<accession>A0A7W5CLR2</accession>
<dbReference type="RefSeq" id="WP_183420611.1">
    <property type="nucleotide sequence ID" value="NZ_JACHXY010000003.1"/>
</dbReference>
<dbReference type="Gene3D" id="3.40.50.300">
    <property type="entry name" value="P-loop containing nucleotide triphosphate hydrolases"/>
    <property type="match status" value="1"/>
</dbReference>
<gene>
    <name evidence="2" type="ORF">FHS07_002947</name>
</gene>
<dbReference type="Pfam" id="PF07693">
    <property type="entry name" value="KAP_NTPase"/>
    <property type="match status" value="1"/>
</dbReference>
<dbReference type="AlphaFoldDB" id="A0A7W5CLR2"/>
<comment type="caution">
    <text evidence="2">The sequence shown here is derived from an EMBL/GenBank/DDBJ whole genome shotgun (WGS) entry which is preliminary data.</text>
</comment>
<protein>
    <recommendedName>
        <fullName evidence="1">KAP NTPase domain-containing protein</fullName>
    </recommendedName>
</protein>
<sequence length="734" mass="81779">MVRSLEDSWLSDDPLEQLDDELFGRSHLIDRAIDILARVRKQSTSTTVGLVGAWGSGKSSVLNGLASRLRDPDATTAGVLGHRWEVAEFNPWLFAGSTALYRGFFTAIRNALPKDDQWNDTKQTLVDIGYKLSPLASAAGLVGIDGQGAANAALDSIADDVVKTRDKVSAALSKLNQPILVVLDDLDRLTAEELLLVFKLVRLAGRLPNVYYLLSYDEHTLVDLLSHTDLVATDDRRRALDYLEKIVQVRIDMPLLRQFEVDRAVDRAIRYMAAKYDVRLAPGALQQIIDRFDAVLSKRLKSPRALKRVFGQVDAFLGSVGNEVDFGDYLVLTWLRTMEPGVYLLLQQRRSELLGVGGATLRDMDAPSRTPEQRRDDWLKALRSSHVAEDDADDILWLLGSLFDSIHRVYRLQDPEKSSGARPAPANGRIGHPEYFDRFFAFGVPADDLPDAVTDTALADVGAGDADSDAVLRVLQVFNEQPQLALSKLHRSVGLIEPASKEMFFWLRMLWMVADRNVARGRVENLAALVAAKMPVEQMQESVRELITDDSGLNYVAAVENSLSSDGYGSREVIEQRNRLGERIAPILNAGYTKRYGELARTNSSPLDLSQYAFDTVWYWRHQDPDGLRQFLASAASGSWPLLDKLAWLVPTASSDGETYFVWKDSSFGHYRELFDLGVVAQGLDEQIREAQAVEDFPEMEATSDVRRAWALAAVKQLLDRDAAARGTEEQTQP</sequence>
<dbReference type="InterPro" id="IPR011646">
    <property type="entry name" value="KAP_P-loop"/>
</dbReference>
<dbReference type="EMBL" id="JACHXY010000003">
    <property type="protein sequence ID" value="MBB3159229.1"/>
    <property type="molecule type" value="Genomic_DNA"/>
</dbReference>
<dbReference type="Proteomes" id="UP000543579">
    <property type="component" value="Unassembled WGS sequence"/>
</dbReference>